<gene>
    <name evidence="3" type="ORF">Q5X34_17915</name>
</gene>
<sequence>MVNRSSFRNLHFNNFKLITWLQIFILAITPNFIFYQEANATTVGAEGWSVTKRLVQGATTFYDGTKNIVLNGKNYAATGAAKITPAASQVSKMIVRVGAVVAVDLAIKALLGAVDYTMDPANNRVKYYVDPSGGSCASNGSTCPTSPYLYQCSTGNGNLYCSGTYSNPESACSKAYPIGQSNFVGTSKVVKLSPIDYDCFLYAQSGEAVASGRLVTLNNPAYDPKAPPAREERYLPYDSVSARIISDAAAEKPEGKAFVSSVADTALEEDEQKQIVPANDMIQQLTQSQAIPTSGTGTGTAVPAPTTGEPTTGDPAAATPPYDIKLNFPVFCDWAPTVCQAAQVAINFPTTVAGYWTTFNKWMSESATDTSDPKPEIKELQLNFDDGNRVTFDQTCPQPQPIELTFMGVSQSASFSYEPLCNFMTMIRPFVIGSAYLIGAYIVMGLSRGNSE</sequence>
<proteinExistence type="predicted"/>
<evidence type="ECO:0000256" key="1">
    <source>
        <dbReference type="SAM" id="MobiDB-lite"/>
    </source>
</evidence>
<feature type="compositionally biased region" description="Low complexity" evidence="1">
    <location>
        <begin position="292"/>
        <end position="318"/>
    </location>
</feature>
<keyword evidence="2" id="KW-1133">Transmembrane helix</keyword>
<reference evidence="3" key="1">
    <citation type="submission" date="2023-07" db="EMBL/GenBank/DDBJ databases">
        <title>Whole genome sequencing of environmental Acinetobacter calcoaceticus-baumannii complex from non-hospital environment.</title>
        <authorList>
            <person name="Wee S.K."/>
            <person name="Khoo E.Z.Y."/>
            <person name="Mohammad T.A.-H."/>
            <person name="Tan S.E.K."/>
            <person name="Yap E.P.H."/>
        </authorList>
    </citation>
    <scope>NUCLEOTIDE SEQUENCE</scope>
    <source>
        <strain evidence="3">PUMA0118</strain>
    </source>
</reference>
<keyword evidence="2" id="KW-0812">Transmembrane</keyword>
<dbReference type="RefSeq" id="WP_086264691.1">
    <property type="nucleotide sequence ID" value="NZ_JAUPID010000055.1"/>
</dbReference>
<dbReference type="InterPro" id="IPR008708">
    <property type="entry name" value="Neisseria_TspB"/>
</dbReference>
<dbReference type="NCBIfam" id="NF041109">
    <property type="entry name" value="VF_TspB_C_term"/>
    <property type="match status" value="1"/>
</dbReference>
<name>A0ABT8ZFP7_9GAMM</name>
<evidence type="ECO:0000313" key="3">
    <source>
        <dbReference type="EMBL" id="MDO7363528.1"/>
    </source>
</evidence>
<feature type="region of interest" description="Disordered" evidence="1">
    <location>
        <begin position="288"/>
        <end position="318"/>
    </location>
</feature>
<organism evidence="3 4">
    <name type="scientific">Acinetobacter geminorum</name>
    <dbReference type="NCBI Taxonomy" id="2730922"/>
    <lineage>
        <taxon>Bacteria</taxon>
        <taxon>Pseudomonadati</taxon>
        <taxon>Pseudomonadota</taxon>
        <taxon>Gammaproteobacteria</taxon>
        <taxon>Moraxellales</taxon>
        <taxon>Moraxellaceae</taxon>
        <taxon>Acinetobacter</taxon>
    </lineage>
</organism>
<feature type="transmembrane region" description="Helical" evidence="2">
    <location>
        <begin position="426"/>
        <end position="446"/>
    </location>
</feature>
<evidence type="ECO:0000256" key="2">
    <source>
        <dbReference type="SAM" id="Phobius"/>
    </source>
</evidence>
<evidence type="ECO:0000313" key="4">
    <source>
        <dbReference type="Proteomes" id="UP001175780"/>
    </source>
</evidence>
<dbReference type="EMBL" id="JAUPID010000055">
    <property type="protein sequence ID" value="MDO7363528.1"/>
    <property type="molecule type" value="Genomic_DNA"/>
</dbReference>
<accession>A0ABT8ZFP7</accession>
<protein>
    <submittedName>
        <fullName evidence="3">Virulence factor TspB C-terminal domain-related protein</fullName>
    </submittedName>
</protein>
<keyword evidence="4" id="KW-1185">Reference proteome</keyword>
<comment type="caution">
    <text evidence="3">The sequence shown here is derived from an EMBL/GenBank/DDBJ whole genome shotgun (WGS) entry which is preliminary data.</text>
</comment>
<dbReference type="Proteomes" id="UP001175780">
    <property type="component" value="Unassembled WGS sequence"/>
</dbReference>
<dbReference type="Pfam" id="PF05616">
    <property type="entry name" value="Neisseria_TspB"/>
    <property type="match status" value="1"/>
</dbReference>
<keyword evidence="2" id="KW-0472">Membrane</keyword>